<keyword evidence="10 13" id="KW-0067">ATP-binding</keyword>
<dbReference type="Pfam" id="PF08544">
    <property type="entry name" value="GHMP_kinases_C"/>
    <property type="match status" value="1"/>
</dbReference>
<dbReference type="RefSeq" id="WP_159821900.1">
    <property type="nucleotide sequence ID" value="NZ_CABWNB010000001.1"/>
</dbReference>
<evidence type="ECO:0000256" key="7">
    <source>
        <dbReference type="ARBA" id="ARBA00022697"/>
    </source>
</evidence>
<dbReference type="InterPro" id="IPR000870">
    <property type="entry name" value="Homoserine_kinase"/>
</dbReference>
<dbReference type="HAMAP" id="MF_00384">
    <property type="entry name" value="Homoser_kinase"/>
    <property type="match status" value="1"/>
</dbReference>
<evidence type="ECO:0000256" key="10">
    <source>
        <dbReference type="ARBA" id="ARBA00022840"/>
    </source>
</evidence>
<evidence type="ECO:0000256" key="9">
    <source>
        <dbReference type="ARBA" id="ARBA00022777"/>
    </source>
</evidence>
<dbReference type="PANTHER" id="PTHR20861:SF1">
    <property type="entry name" value="HOMOSERINE KINASE"/>
    <property type="match status" value="1"/>
</dbReference>
<dbReference type="Gene3D" id="3.30.70.890">
    <property type="entry name" value="GHMP kinase, C-terminal domain"/>
    <property type="match status" value="1"/>
</dbReference>
<gene>
    <name evidence="13" type="primary">thrB</name>
    <name evidence="16" type="ORF">HNR45_000228</name>
</gene>
<feature type="domain" description="GHMP kinase N-terminal" evidence="14">
    <location>
        <begin position="59"/>
        <end position="141"/>
    </location>
</feature>
<accession>A0A841R089</accession>
<evidence type="ECO:0000259" key="15">
    <source>
        <dbReference type="Pfam" id="PF08544"/>
    </source>
</evidence>
<keyword evidence="6 13" id="KW-0808">Transferase</keyword>
<organism evidence="16 17">
    <name type="scientific">Negativicoccus succinicivorans</name>
    <dbReference type="NCBI Taxonomy" id="620903"/>
    <lineage>
        <taxon>Bacteria</taxon>
        <taxon>Bacillati</taxon>
        <taxon>Bacillota</taxon>
        <taxon>Negativicutes</taxon>
        <taxon>Veillonellales</taxon>
        <taxon>Veillonellaceae</taxon>
        <taxon>Negativicoccus</taxon>
    </lineage>
</organism>
<evidence type="ECO:0000256" key="5">
    <source>
        <dbReference type="ARBA" id="ARBA00022605"/>
    </source>
</evidence>
<dbReference type="Pfam" id="PF00288">
    <property type="entry name" value="GHMP_kinases_N"/>
    <property type="match status" value="1"/>
</dbReference>
<dbReference type="OrthoDB" id="9769912at2"/>
<dbReference type="SUPFAM" id="SSF54211">
    <property type="entry name" value="Ribosomal protein S5 domain 2-like"/>
    <property type="match status" value="1"/>
</dbReference>
<dbReference type="Gene3D" id="3.30.230.10">
    <property type="match status" value="1"/>
</dbReference>
<dbReference type="GO" id="GO:0009088">
    <property type="term" value="P:threonine biosynthetic process"/>
    <property type="evidence" value="ECO:0007669"/>
    <property type="project" value="UniProtKB-UniRule"/>
</dbReference>
<dbReference type="NCBIfam" id="NF002288">
    <property type="entry name" value="PRK01212.1-4"/>
    <property type="match status" value="1"/>
</dbReference>
<evidence type="ECO:0000256" key="12">
    <source>
        <dbReference type="ARBA" id="ARBA00049954"/>
    </source>
</evidence>
<comment type="function">
    <text evidence="12 13">Catalyzes the ATP-dependent phosphorylation of L-homoserine to L-homoserine phosphate.</text>
</comment>
<dbReference type="SUPFAM" id="SSF55060">
    <property type="entry name" value="GHMP Kinase, C-terminal domain"/>
    <property type="match status" value="1"/>
</dbReference>
<feature type="domain" description="GHMP kinase C-terminal" evidence="15">
    <location>
        <begin position="205"/>
        <end position="275"/>
    </location>
</feature>
<evidence type="ECO:0000256" key="8">
    <source>
        <dbReference type="ARBA" id="ARBA00022741"/>
    </source>
</evidence>
<comment type="subcellular location">
    <subcellularLocation>
        <location evidence="13">Cytoplasm</location>
    </subcellularLocation>
</comment>
<evidence type="ECO:0000313" key="17">
    <source>
        <dbReference type="Proteomes" id="UP000591941"/>
    </source>
</evidence>
<dbReference type="InterPro" id="IPR036554">
    <property type="entry name" value="GHMP_kinase_C_sf"/>
</dbReference>
<evidence type="ECO:0000256" key="2">
    <source>
        <dbReference type="ARBA" id="ARBA00007370"/>
    </source>
</evidence>
<protein>
    <recommendedName>
        <fullName evidence="4 13">Homoserine kinase</fullName>
        <shortName evidence="13">HK</shortName>
        <shortName evidence="13">HSK</shortName>
        <ecNumber evidence="3 13">2.7.1.39</ecNumber>
    </recommendedName>
</protein>
<comment type="catalytic activity">
    <reaction evidence="11 13">
        <text>L-homoserine + ATP = O-phospho-L-homoserine + ADP + H(+)</text>
        <dbReference type="Rhea" id="RHEA:13985"/>
        <dbReference type="ChEBI" id="CHEBI:15378"/>
        <dbReference type="ChEBI" id="CHEBI:30616"/>
        <dbReference type="ChEBI" id="CHEBI:57476"/>
        <dbReference type="ChEBI" id="CHEBI:57590"/>
        <dbReference type="ChEBI" id="CHEBI:456216"/>
        <dbReference type="EC" id="2.7.1.39"/>
    </reaction>
</comment>
<dbReference type="Proteomes" id="UP000591941">
    <property type="component" value="Unassembled WGS sequence"/>
</dbReference>
<dbReference type="PROSITE" id="PS00627">
    <property type="entry name" value="GHMP_KINASES_ATP"/>
    <property type="match status" value="1"/>
</dbReference>
<evidence type="ECO:0000256" key="6">
    <source>
        <dbReference type="ARBA" id="ARBA00022679"/>
    </source>
</evidence>
<keyword evidence="7 13" id="KW-0791">Threonine biosynthesis</keyword>
<keyword evidence="13" id="KW-0963">Cytoplasm</keyword>
<reference evidence="16 17" key="1">
    <citation type="submission" date="2020-08" db="EMBL/GenBank/DDBJ databases">
        <title>Genomic Encyclopedia of Type Strains, Phase IV (KMG-IV): sequencing the most valuable type-strain genomes for metagenomic binning, comparative biology and taxonomic classification.</title>
        <authorList>
            <person name="Goeker M."/>
        </authorList>
    </citation>
    <scope>NUCLEOTIDE SEQUENCE [LARGE SCALE GENOMIC DNA]</scope>
    <source>
        <strain evidence="16 17">DSM 21255</strain>
    </source>
</reference>
<dbReference type="GO" id="GO:0005524">
    <property type="term" value="F:ATP binding"/>
    <property type="evidence" value="ECO:0007669"/>
    <property type="project" value="UniProtKB-UniRule"/>
</dbReference>
<feature type="binding site" evidence="13">
    <location>
        <begin position="88"/>
        <end position="98"/>
    </location>
    <ligand>
        <name>ATP</name>
        <dbReference type="ChEBI" id="CHEBI:30616"/>
    </ligand>
</feature>
<evidence type="ECO:0000259" key="14">
    <source>
        <dbReference type="Pfam" id="PF00288"/>
    </source>
</evidence>
<dbReference type="InterPro" id="IPR013750">
    <property type="entry name" value="GHMP_kinase_C_dom"/>
</dbReference>
<dbReference type="GO" id="GO:0004413">
    <property type="term" value="F:homoserine kinase activity"/>
    <property type="evidence" value="ECO:0007669"/>
    <property type="project" value="UniProtKB-UniRule"/>
</dbReference>
<proteinExistence type="inferred from homology"/>
<dbReference type="PANTHER" id="PTHR20861">
    <property type="entry name" value="HOMOSERINE/4-DIPHOSPHOCYTIDYL-2-C-METHYL-D-ERYTHRITOL KINASE"/>
    <property type="match status" value="1"/>
</dbReference>
<dbReference type="UniPathway" id="UPA00050">
    <property type="reaction ID" value="UER00064"/>
</dbReference>
<sequence>MMNVKIRIPATTANLGCGFDVFGMALDLYNEVAFIPGEETLTGEIHGEGAGTLIFNEQNLFYKSMNFFAAHYGVDLPHGHLVMKHRIPMARGLGSSSAAVVGGVFLANQITGLQRSKEELLPLVVELEGHPDNVTPCLLGGFCSAHHIDADWQISQFSVPSDWRFVVVSPRSEVSTQKAREIMPQTVSLQDAVQTISGAAALIGALVNRRPQLLQAAFADRLHVPYRLTLIPHGKEVLKAALQAGAYASTISGSGSTLLAVSDENHAAAVGKAMQMEFGEEEAAQVHIVTVCADGVALIPLDKET</sequence>
<dbReference type="InterPro" id="IPR006204">
    <property type="entry name" value="GHMP_kinase_N_dom"/>
</dbReference>
<evidence type="ECO:0000256" key="4">
    <source>
        <dbReference type="ARBA" id="ARBA00017858"/>
    </source>
</evidence>
<keyword evidence="5 13" id="KW-0028">Amino-acid biosynthesis</keyword>
<dbReference type="GO" id="GO:0005737">
    <property type="term" value="C:cytoplasm"/>
    <property type="evidence" value="ECO:0007669"/>
    <property type="project" value="UniProtKB-SubCell"/>
</dbReference>
<evidence type="ECO:0000256" key="11">
    <source>
        <dbReference type="ARBA" id="ARBA00049375"/>
    </source>
</evidence>
<dbReference type="EC" id="2.7.1.39" evidence="3 13"/>
<name>A0A841R089_9FIRM</name>
<comment type="similarity">
    <text evidence="2 13">Belongs to the GHMP kinase family. Homoserine kinase subfamily.</text>
</comment>
<dbReference type="GeneID" id="93485518"/>
<dbReference type="InterPro" id="IPR014721">
    <property type="entry name" value="Ribsml_uS5_D2-typ_fold_subgr"/>
</dbReference>
<evidence type="ECO:0000313" key="16">
    <source>
        <dbReference type="EMBL" id="MBB6477206.1"/>
    </source>
</evidence>
<dbReference type="EMBL" id="JACHHI010000001">
    <property type="protein sequence ID" value="MBB6477206.1"/>
    <property type="molecule type" value="Genomic_DNA"/>
</dbReference>
<dbReference type="PIRSF" id="PIRSF000676">
    <property type="entry name" value="Homoser_kin"/>
    <property type="match status" value="1"/>
</dbReference>
<keyword evidence="9 13" id="KW-0418">Kinase</keyword>
<dbReference type="PRINTS" id="PR00958">
    <property type="entry name" value="HOMSERKINASE"/>
</dbReference>
<comment type="caution">
    <text evidence="16">The sequence shown here is derived from an EMBL/GenBank/DDBJ whole genome shotgun (WGS) entry which is preliminary data.</text>
</comment>
<evidence type="ECO:0000256" key="1">
    <source>
        <dbReference type="ARBA" id="ARBA00005015"/>
    </source>
</evidence>
<dbReference type="InterPro" id="IPR020568">
    <property type="entry name" value="Ribosomal_Su5_D2-typ_SF"/>
</dbReference>
<evidence type="ECO:0000256" key="13">
    <source>
        <dbReference type="HAMAP-Rule" id="MF_00384"/>
    </source>
</evidence>
<keyword evidence="8 13" id="KW-0547">Nucleotide-binding</keyword>
<keyword evidence="17" id="KW-1185">Reference proteome</keyword>
<dbReference type="InterPro" id="IPR006203">
    <property type="entry name" value="GHMP_knse_ATP-bd_CS"/>
</dbReference>
<evidence type="ECO:0000256" key="3">
    <source>
        <dbReference type="ARBA" id="ARBA00012078"/>
    </source>
</evidence>
<comment type="pathway">
    <text evidence="1 13">Amino-acid biosynthesis; L-threonine biosynthesis; L-threonine from L-aspartate: step 4/5.</text>
</comment>
<dbReference type="AlphaFoldDB" id="A0A841R089"/>
<dbReference type="NCBIfam" id="TIGR00191">
    <property type="entry name" value="thrB"/>
    <property type="match status" value="1"/>
</dbReference>